<gene>
    <name evidence="1" type="ORF">IE077_003308</name>
</gene>
<dbReference type="Proteomes" id="UP000823046">
    <property type="component" value="Unassembled WGS sequence"/>
</dbReference>
<keyword evidence="2" id="KW-1185">Reference proteome</keyword>
<organism evidence="1 2">
    <name type="scientific">Cardiosporidium cionae</name>
    <dbReference type="NCBI Taxonomy" id="476202"/>
    <lineage>
        <taxon>Eukaryota</taxon>
        <taxon>Sar</taxon>
        <taxon>Alveolata</taxon>
        <taxon>Apicomplexa</taxon>
        <taxon>Aconoidasida</taxon>
        <taxon>Nephromycida</taxon>
        <taxon>Cardiosporidium</taxon>
    </lineage>
</organism>
<comment type="caution">
    <text evidence="1">The sequence shown here is derived from an EMBL/GenBank/DDBJ whole genome shotgun (WGS) entry which is preliminary data.</text>
</comment>
<evidence type="ECO:0000313" key="1">
    <source>
        <dbReference type="EMBL" id="KAF8822621.1"/>
    </source>
</evidence>
<name>A0ABQ7JF32_9APIC</name>
<evidence type="ECO:0000313" key="2">
    <source>
        <dbReference type="Proteomes" id="UP000823046"/>
    </source>
</evidence>
<sequence length="781" mass="89294">MIPSSLRFSFWNVPSTLKYPLNDALRGWIHPLFHGSQILKGWPCVSTSHCFLSFYTVFIPQGEPERENSSRFKKFLHLSSVVNILDGCKHSQPSFFLNPETILWILPQRRQFTPGIPNLQRIYKMDSMQLKKHMRFCAMKKRKEGALWEAFMYTMALHRASLTAAELSTMFYSLAIVGKRDRDFIEFMLEIIPSIRHTFTLRDIAVMLVALSKLYKRHETFMDSLLPLLLNQITETSPEKELVMLAFACTRMGTKHRDVLFGHIAACLSQRLDTLKNTKSLTLLLWSYSVPYVETVSSLGQTLARIDQSTSMCFSTEIPSIDDAEEGEVADVSEESEVEGVQFASISYPMLSLGAKVLPPVKTSEVRHRLFIMALMEQCLKGMANFKGKDLVYILMALRALHQQDEESLPPEMLQKVQLFLSNTLFALRSKEFLILLNESFHLALDERFQATLFDELSYRMNTLTTKQCMKALLSARASKHFRNVTPTLQSLLCWRIVEKYSRQEWPSKLTKSVLLELTSSYTPFRLQALRECILSLIQGIQTSDMDLEFATIFSWRLSNLDIYSPPWFSLCGTLTEAFTQADADSLAIMLESLARLRCASLVEALNLFPLVSTVTFSTREALHPLHFSLLRFVLYSSILCNCTDDLHQLYNDFSKNACHEIFVSLYVSSKNIQTAASQSADPYISPMEGRGNAPPHCLFTCSPLSRIRHNVNDYCSHGDYFYEMDIVSKEAMLSNSINFSKYDFSDSRYCESDTCNVGEFEGLHPSALFFQKILKSELIN</sequence>
<accession>A0ABQ7JF32</accession>
<dbReference type="EMBL" id="JADAQX010000037">
    <property type="protein sequence ID" value="KAF8822621.1"/>
    <property type="molecule type" value="Genomic_DNA"/>
</dbReference>
<proteinExistence type="predicted"/>
<protein>
    <submittedName>
        <fullName evidence="1">Uncharacterized protein</fullName>
    </submittedName>
</protein>
<reference evidence="1 2" key="1">
    <citation type="journal article" date="2020" name="bioRxiv">
        <title>Metabolic contributions of an alphaproteobacterial endosymbiont in the apicomplexan Cardiosporidium cionae.</title>
        <authorList>
            <person name="Hunter E.S."/>
            <person name="Paight C.J."/>
            <person name="Lane C.E."/>
        </authorList>
    </citation>
    <scope>NUCLEOTIDE SEQUENCE [LARGE SCALE GENOMIC DNA]</scope>
    <source>
        <strain evidence="1">ESH_2018</strain>
    </source>
</reference>